<dbReference type="RefSeq" id="WP_009948675.1">
    <property type="nucleotide sequence ID" value="NZ_BAAAGS010000051.1"/>
</dbReference>
<feature type="transmembrane region" description="Helical" evidence="1">
    <location>
        <begin position="153"/>
        <end position="182"/>
    </location>
</feature>
<keyword evidence="1" id="KW-0812">Transmembrane</keyword>
<dbReference type="Pfam" id="PF09925">
    <property type="entry name" value="DUF2157"/>
    <property type="match status" value="1"/>
</dbReference>
<dbReference type="InterPro" id="IPR018677">
    <property type="entry name" value="DUF2157"/>
</dbReference>
<feature type="transmembrane region" description="Helical" evidence="1">
    <location>
        <begin position="267"/>
        <end position="285"/>
    </location>
</feature>
<accession>A0ABN1DRS2</accession>
<evidence type="ECO:0000313" key="4">
    <source>
        <dbReference type="Proteomes" id="UP001500729"/>
    </source>
</evidence>
<feature type="domain" description="DUF2157" evidence="2">
    <location>
        <begin position="17"/>
        <end position="128"/>
    </location>
</feature>
<comment type="caution">
    <text evidence="3">The sequence shown here is derived from an EMBL/GenBank/DDBJ whole genome shotgun (WGS) entry which is preliminary data.</text>
</comment>
<name>A0ABN1DRS2_SACER</name>
<proteinExistence type="predicted"/>
<keyword evidence="1" id="KW-1133">Transmembrane helix</keyword>
<feature type="transmembrane region" description="Helical" evidence="1">
    <location>
        <begin position="121"/>
        <end position="141"/>
    </location>
</feature>
<sequence>MNETHRLSPEQRARLERLADRGVLTREQVAAVLEELDSPRAAPESTGSGLWEVLGYIGGALVLGGASLLVGMSWEDLTRPARVGLLVAATLALAAAGLVIAGGPRGARAFAAQPASPRGRIVGVLFALGACTAALAVGSGVDAYESLAATATGLLVALLGYAVVRGLPLLVVAVGFSVGVVVSAGEEWFSESTPLMTTALVALGAVWTALAATGALRHRQTALGAGVVIALAGSQYPLTSEQPWWGYGLTLLIALGCFAAYLAERAAVLLVLGVVGVTVSVPEAVWDWTGGALSGPLVVLLVGVVFLAAGGIGLRLRRNPPPLKS</sequence>
<keyword evidence="1" id="KW-0472">Membrane</keyword>
<feature type="transmembrane region" description="Helical" evidence="1">
    <location>
        <begin position="244"/>
        <end position="262"/>
    </location>
</feature>
<feature type="transmembrane region" description="Helical" evidence="1">
    <location>
        <begin position="297"/>
        <end position="316"/>
    </location>
</feature>
<feature type="transmembrane region" description="Helical" evidence="1">
    <location>
        <begin position="221"/>
        <end position="238"/>
    </location>
</feature>
<feature type="transmembrane region" description="Helical" evidence="1">
    <location>
        <begin position="53"/>
        <end position="71"/>
    </location>
</feature>
<protein>
    <recommendedName>
        <fullName evidence="2">DUF2157 domain-containing protein</fullName>
    </recommendedName>
</protein>
<organism evidence="3 4">
    <name type="scientific">Saccharopolyspora erythraea</name>
    <name type="common">Streptomyces erythraeus</name>
    <dbReference type="NCBI Taxonomy" id="1836"/>
    <lineage>
        <taxon>Bacteria</taxon>
        <taxon>Bacillati</taxon>
        <taxon>Actinomycetota</taxon>
        <taxon>Actinomycetes</taxon>
        <taxon>Pseudonocardiales</taxon>
        <taxon>Pseudonocardiaceae</taxon>
        <taxon>Saccharopolyspora</taxon>
    </lineage>
</organism>
<dbReference type="EMBL" id="BAAAGS010000051">
    <property type="protein sequence ID" value="GAA0550455.1"/>
    <property type="molecule type" value="Genomic_DNA"/>
</dbReference>
<evidence type="ECO:0000259" key="2">
    <source>
        <dbReference type="Pfam" id="PF09925"/>
    </source>
</evidence>
<keyword evidence="4" id="KW-1185">Reference proteome</keyword>
<reference evidence="3 4" key="1">
    <citation type="journal article" date="2019" name="Int. J. Syst. Evol. Microbiol.">
        <title>The Global Catalogue of Microorganisms (GCM) 10K type strain sequencing project: providing services to taxonomists for standard genome sequencing and annotation.</title>
        <authorList>
            <consortium name="The Broad Institute Genomics Platform"/>
            <consortium name="The Broad Institute Genome Sequencing Center for Infectious Disease"/>
            <person name="Wu L."/>
            <person name="Ma J."/>
        </authorList>
    </citation>
    <scope>NUCLEOTIDE SEQUENCE [LARGE SCALE GENOMIC DNA]</scope>
    <source>
        <strain evidence="3 4">JCM 10303</strain>
    </source>
</reference>
<feature type="transmembrane region" description="Helical" evidence="1">
    <location>
        <begin position="194"/>
        <end position="214"/>
    </location>
</feature>
<gene>
    <name evidence="3" type="ORF">GCM10009533_56130</name>
</gene>
<dbReference type="Proteomes" id="UP001500729">
    <property type="component" value="Unassembled WGS sequence"/>
</dbReference>
<evidence type="ECO:0000256" key="1">
    <source>
        <dbReference type="SAM" id="Phobius"/>
    </source>
</evidence>
<evidence type="ECO:0000313" key="3">
    <source>
        <dbReference type="EMBL" id="GAA0550455.1"/>
    </source>
</evidence>
<feature type="transmembrane region" description="Helical" evidence="1">
    <location>
        <begin position="83"/>
        <end position="101"/>
    </location>
</feature>